<sequence>MDDLREFTSGGASAIQFQDELKAVPKARLLETFQELGLDQIRIPNGHLLAAKVDCGFNYNQIRKLRRWLKKYGVAVESEKVSRQVAKGLLSNITINAECLPFTVKTPNGTKVELLPCAYLESLTTAIFDNLSRSASSGKLTWHKDSIWEEEVWVKILGDHGGGSFKMAFQPLNKLHPNSKSNTIVCSVFEAKDNRENVTTGTKRYAEEIKELQVTKWKSPDDTSYSIRVFASSDYALLSLWYGISGACGVHPCLWCEETKTGIRQPKSERQTCSKRTLDSLYSDHKRFLEQGQGNIKKAKNFKNVIAPPMFDIPLNQVCVPGLHISLGLFHKFFKLLEAELQDLDIILANHLTTHILLDEEVDAAEVMMDPTLHGLTKYVEAADQARILEAEAAALTEEIESCENDLTWIFYQEEDDFDEDEEDDVPIALLQQNAVELEEDIKCFLEKKDKLLRKAQDIRSANKITVAEGPLSKQLDMVLKKHNVKRQAYHSQSFIGNHVQAMLKDKPIEDMTTIIVAIVNELVDSYDFPLGMRERAKCLQQKYEKLFKLFAACHKLYSHARPMKEEEIRELDEAIKSLMAFYRETFPTCTIPVKMHMLEDHVAEWIREWGFGLGFHGEQGIEEIHAELNNIGRTTWGIANKTKRLQSLLYNHLIAVSPDHKGGVPAPEKRTKKD</sequence>
<keyword evidence="3" id="KW-1185">Reference proteome</keyword>
<evidence type="ECO:0000256" key="1">
    <source>
        <dbReference type="SAM" id="Coils"/>
    </source>
</evidence>
<evidence type="ECO:0000313" key="3">
    <source>
        <dbReference type="Proteomes" id="UP000838412"/>
    </source>
</evidence>
<dbReference type="Proteomes" id="UP000838412">
    <property type="component" value="Chromosome 16"/>
</dbReference>
<gene>
    <name evidence="2" type="primary">Hypp8324</name>
    <name evidence="2" type="ORF">BLAG_LOCUS9949</name>
</gene>
<name>A0A8J9Z6I1_BRALA</name>
<dbReference type="EMBL" id="OV696701">
    <property type="protein sequence ID" value="CAH1248627.1"/>
    <property type="molecule type" value="Genomic_DNA"/>
</dbReference>
<reference evidence="2" key="1">
    <citation type="submission" date="2022-01" db="EMBL/GenBank/DDBJ databases">
        <authorList>
            <person name="Braso-Vives M."/>
        </authorList>
    </citation>
    <scope>NUCLEOTIDE SEQUENCE</scope>
</reference>
<dbReference type="Pfam" id="PF06918">
    <property type="entry name" value="DUF1280"/>
    <property type="match status" value="1"/>
</dbReference>
<dbReference type="PANTHER" id="PTHR31424:SF6">
    <property type="match status" value="1"/>
</dbReference>
<protein>
    <submittedName>
        <fullName evidence="2">Hypp8324 protein</fullName>
    </submittedName>
</protein>
<dbReference type="AlphaFoldDB" id="A0A8J9Z6I1"/>
<evidence type="ECO:0000313" key="2">
    <source>
        <dbReference type="EMBL" id="CAH1248627.1"/>
    </source>
</evidence>
<dbReference type="InterPro" id="IPR009689">
    <property type="entry name" value="DUF1280"/>
</dbReference>
<organism evidence="2 3">
    <name type="scientific">Branchiostoma lanceolatum</name>
    <name type="common">Common lancelet</name>
    <name type="synonym">Amphioxus lanceolatum</name>
    <dbReference type="NCBI Taxonomy" id="7740"/>
    <lineage>
        <taxon>Eukaryota</taxon>
        <taxon>Metazoa</taxon>
        <taxon>Chordata</taxon>
        <taxon>Cephalochordata</taxon>
        <taxon>Leptocardii</taxon>
        <taxon>Amphioxiformes</taxon>
        <taxon>Branchiostomatidae</taxon>
        <taxon>Branchiostoma</taxon>
    </lineage>
</organism>
<accession>A0A8J9Z6I1</accession>
<feature type="coiled-coil region" evidence="1">
    <location>
        <begin position="379"/>
        <end position="455"/>
    </location>
</feature>
<dbReference type="OrthoDB" id="10050996at2759"/>
<dbReference type="PANTHER" id="PTHR31424">
    <property type="entry name" value="PROTEIN CBG23806"/>
    <property type="match status" value="1"/>
</dbReference>
<proteinExistence type="predicted"/>
<keyword evidence="1" id="KW-0175">Coiled coil</keyword>